<keyword evidence="8 13" id="KW-1133">Transmembrane helix</keyword>
<evidence type="ECO:0000256" key="8">
    <source>
        <dbReference type="ARBA" id="ARBA00022989"/>
    </source>
</evidence>
<evidence type="ECO:0000313" key="14">
    <source>
        <dbReference type="EMBL" id="MFA0812105.1"/>
    </source>
</evidence>
<keyword evidence="4" id="KW-0633">Potassium transport</keyword>
<keyword evidence="15" id="KW-1185">Reference proteome</keyword>
<comment type="subcellular location">
    <subcellularLocation>
        <location evidence="1">Membrane</location>
        <topology evidence="1">Multi-pass membrane protein</topology>
    </subcellularLocation>
</comment>
<comment type="similarity">
    <text evidence="2">Belongs to the TMEM175 family.</text>
</comment>
<evidence type="ECO:0000256" key="5">
    <source>
        <dbReference type="ARBA" id="ARBA00022692"/>
    </source>
</evidence>
<comment type="caution">
    <text evidence="14">The sequence shown here is derived from an EMBL/GenBank/DDBJ whole genome shotgun (WGS) entry which is preliminary data.</text>
</comment>
<keyword evidence="10 13" id="KW-0472">Membrane</keyword>
<accession>A0ABV4P188</accession>
<keyword evidence="6" id="KW-0631">Potassium channel</keyword>
<dbReference type="InterPro" id="IPR010617">
    <property type="entry name" value="TMEM175-like"/>
</dbReference>
<feature type="transmembrane region" description="Helical" evidence="13">
    <location>
        <begin position="52"/>
        <end position="70"/>
    </location>
</feature>
<evidence type="ECO:0000256" key="6">
    <source>
        <dbReference type="ARBA" id="ARBA00022826"/>
    </source>
</evidence>
<keyword evidence="9" id="KW-0406">Ion transport</keyword>
<comment type="catalytic activity">
    <reaction evidence="12">
        <text>K(+)(in) = K(+)(out)</text>
        <dbReference type="Rhea" id="RHEA:29463"/>
        <dbReference type="ChEBI" id="CHEBI:29103"/>
    </reaction>
</comment>
<feature type="transmembrane region" description="Helical" evidence="13">
    <location>
        <begin position="175"/>
        <end position="192"/>
    </location>
</feature>
<keyword evidence="11" id="KW-0407">Ion channel</keyword>
<dbReference type="Proteomes" id="UP001569428">
    <property type="component" value="Unassembled WGS sequence"/>
</dbReference>
<keyword evidence="3" id="KW-0813">Transport</keyword>
<keyword evidence="7" id="KW-0630">Potassium</keyword>
<organism evidence="14 15">
    <name type="scientific">Microbulbifer epialgicus</name>
    <dbReference type="NCBI Taxonomy" id="393907"/>
    <lineage>
        <taxon>Bacteria</taxon>
        <taxon>Pseudomonadati</taxon>
        <taxon>Pseudomonadota</taxon>
        <taxon>Gammaproteobacteria</taxon>
        <taxon>Cellvibrionales</taxon>
        <taxon>Microbulbiferaceae</taxon>
        <taxon>Microbulbifer</taxon>
    </lineage>
</organism>
<dbReference type="RefSeq" id="WP_371839730.1">
    <property type="nucleotide sequence ID" value="NZ_JBGMEK010000033.1"/>
</dbReference>
<reference evidence="14 15" key="1">
    <citation type="submission" date="2024-08" db="EMBL/GenBank/DDBJ databases">
        <authorList>
            <person name="Ishaq N."/>
        </authorList>
    </citation>
    <scope>NUCLEOTIDE SEQUENCE [LARGE SCALE GENOMIC DNA]</scope>
    <source>
        <strain evidence="14 15">DSM 18651</strain>
    </source>
</reference>
<evidence type="ECO:0000256" key="10">
    <source>
        <dbReference type="ARBA" id="ARBA00023136"/>
    </source>
</evidence>
<sequence length="201" mass="22230">MHHKSFLSSRINALSDGVFAIAMTLLVFNIQIPDLADIKLGENFQTNIHQQIPHVFSWLLSFAILCRLWLNHNHLMSNHESKSAGFTGLNFLLLGAVAFIPFPAGLLGEYPNQAWSIILLSITYAVAALAIAGMWCIAPNRSSVGAKRVLLVSMVMLLTSILACLLTVINPYWGLALWLVYVVGIAPLAYLMERYVFTGED</sequence>
<dbReference type="PANTHER" id="PTHR31462:SF5">
    <property type="entry name" value="ENDOSOMAL_LYSOSOMAL PROTON CHANNEL TMEM175"/>
    <property type="match status" value="1"/>
</dbReference>
<feature type="transmembrane region" description="Helical" evidence="13">
    <location>
        <begin position="114"/>
        <end position="137"/>
    </location>
</feature>
<proteinExistence type="inferred from homology"/>
<evidence type="ECO:0000256" key="12">
    <source>
        <dbReference type="ARBA" id="ARBA00034430"/>
    </source>
</evidence>
<dbReference type="Pfam" id="PF06736">
    <property type="entry name" value="TMEM175"/>
    <property type="match status" value="1"/>
</dbReference>
<gene>
    <name evidence="14" type="ORF">ACCI49_14410</name>
</gene>
<dbReference type="EMBL" id="JBGMEK010000033">
    <property type="protein sequence ID" value="MFA0812105.1"/>
    <property type="molecule type" value="Genomic_DNA"/>
</dbReference>
<evidence type="ECO:0000256" key="11">
    <source>
        <dbReference type="ARBA" id="ARBA00023303"/>
    </source>
</evidence>
<evidence type="ECO:0000256" key="7">
    <source>
        <dbReference type="ARBA" id="ARBA00022958"/>
    </source>
</evidence>
<feature type="transmembrane region" description="Helical" evidence="13">
    <location>
        <begin position="149"/>
        <end position="169"/>
    </location>
</feature>
<evidence type="ECO:0000256" key="9">
    <source>
        <dbReference type="ARBA" id="ARBA00023065"/>
    </source>
</evidence>
<evidence type="ECO:0000256" key="3">
    <source>
        <dbReference type="ARBA" id="ARBA00022448"/>
    </source>
</evidence>
<name>A0ABV4P188_9GAMM</name>
<dbReference type="PANTHER" id="PTHR31462">
    <property type="entry name" value="ENDOSOMAL/LYSOSOMAL POTASSIUM CHANNEL TMEM175"/>
    <property type="match status" value="1"/>
</dbReference>
<protein>
    <submittedName>
        <fullName evidence="14">TMEM175 family protein</fullName>
    </submittedName>
</protein>
<feature type="transmembrane region" description="Helical" evidence="13">
    <location>
        <begin position="12"/>
        <end position="32"/>
    </location>
</feature>
<evidence type="ECO:0000256" key="1">
    <source>
        <dbReference type="ARBA" id="ARBA00004141"/>
    </source>
</evidence>
<feature type="transmembrane region" description="Helical" evidence="13">
    <location>
        <begin position="91"/>
        <end position="108"/>
    </location>
</feature>
<keyword evidence="5 13" id="KW-0812">Transmembrane</keyword>
<evidence type="ECO:0000256" key="4">
    <source>
        <dbReference type="ARBA" id="ARBA00022538"/>
    </source>
</evidence>
<evidence type="ECO:0000256" key="2">
    <source>
        <dbReference type="ARBA" id="ARBA00006920"/>
    </source>
</evidence>
<evidence type="ECO:0000313" key="15">
    <source>
        <dbReference type="Proteomes" id="UP001569428"/>
    </source>
</evidence>
<evidence type="ECO:0000256" key="13">
    <source>
        <dbReference type="SAM" id="Phobius"/>
    </source>
</evidence>